<evidence type="ECO:0000256" key="1">
    <source>
        <dbReference type="SAM" id="MobiDB-lite"/>
    </source>
</evidence>
<name>A0ABU1PS84_9PSEU</name>
<evidence type="ECO:0000313" key="2">
    <source>
        <dbReference type="EMBL" id="MDR6593494.1"/>
    </source>
</evidence>
<sequence length="58" mass="6223">MRGRAGVAVETTPHDRRQTSRGITAVTPHHSGPRSVPPRGPALRTGAPDVPTVEDRYP</sequence>
<protein>
    <submittedName>
        <fullName evidence="2">Uncharacterized protein</fullName>
    </submittedName>
</protein>
<gene>
    <name evidence="2" type="ORF">J2S66_001878</name>
</gene>
<evidence type="ECO:0000313" key="3">
    <source>
        <dbReference type="Proteomes" id="UP001268819"/>
    </source>
</evidence>
<dbReference type="EMBL" id="JAVDSG010000001">
    <property type="protein sequence ID" value="MDR6593494.1"/>
    <property type="molecule type" value="Genomic_DNA"/>
</dbReference>
<accession>A0ABU1PS84</accession>
<organism evidence="2 3">
    <name type="scientific">Saccharothrix longispora</name>
    <dbReference type="NCBI Taxonomy" id="33920"/>
    <lineage>
        <taxon>Bacteria</taxon>
        <taxon>Bacillati</taxon>
        <taxon>Actinomycetota</taxon>
        <taxon>Actinomycetes</taxon>
        <taxon>Pseudonocardiales</taxon>
        <taxon>Pseudonocardiaceae</taxon>
        <taxon>Saccharothrix</taxon>
    </lineage>
</organism>
<dbReference type="Proteomes" id="UP001268819">
    <property type="component" value="Unassembled WGS sequence"/>
</dbReference>
<feature type="region of interest" description="Disordered" evidence="1">
    <location>
        <begin position="1"/>
        <end position="58"/>
    </location>
</feature>
<keyword evidence="3" id="KW-1185">Reference proteome</keyword>
<comment type="caution">
    <text evidence="2">The sequence shown here is derived from an EMBL/GenBank/DDBJ whole genome shotgun (WGS) entry which is preliminary data.</text>
</comment>
<dbReference type="RefSeq" id="WP_310306259.1">
    <property type="nucleotide sequence ID" value="NZ_BAAAXB010000001.1"/>
</dbReference>
<reference evidence="2 3" key="1">
    <citation type="submission" date="2023-07" db="EMBL/GenBank/DDBJ databases">
        <title>Sequencing the genomes of 1000 actinobacteria strains.</title>
        <authorList>
            <person name="Klenk H.-P."/>
        </authorList>
    </citation>
    <scope>NUCLEOTIDE SEQUENCE [LARGE SCALE GENOMIC DNA]</scope>
    <source>
        <strain evidence="2 3">DSM 43749</strain>
    </source>
</reference>
<proteinExistence type="predicted"/>